<dbReference type="GO" id="GO:0016616">
    <property type="term" value="F:oxidoreductase activity, acting on the CH-OH group of donors, NAD or NADP as acceptor"/>
    <property type="evidence" value="ECO:0007669"/>
    <property type="project" value="TreeGrafter"/>
</dbReference>
<keyword evidence="4" id="KW-1185">Reference proteome</keyword>
<proteinExistence type="inferred from homology"/>
<dbReference type="STRING" id="1052260.SAMN05660199_03230"/>
<dbReference type="Proteomes" id="UP000199088">
    <property type="component" value="Unassembled WGS sequence"/>
</dbReference>
<evidence type="ECO:0000313" key="3">
    <source>
        <dbReference type="EMBL" id="SDP12857.1"/>
    </source>
</evidence>
<dbReference type="OrthoDB" id="20590at2"/>
<protein>
    <submittedName>
        <fullName evidence="3">3-oxoacyl-[acyl-carrier protein] reductase</fullName>
    </submittedName>
</protein>
<dbReference type="AlphaFoldDB" id="A0A1H0Q613"/>
<dbReference type="SUPFAM" id="SSF51735">
    <property type="entry name" value="NAD(P)-binding Rossmann-fold domains"/>
    <property type="match status" value="1"/>
</dbReference>
<evidence type="ECO:0000256" key="1">
    <source>
        <dbReference type="ARBA" id="ARBA00006484"/>
    </source>
</evidence>
<reference evidence="4" key="1">
    <citation type="submission" date="2016-10" db="EMBL/GenBank/DDBJ databases">
        <authorList>
            <person name="Varghese N."/>
            <person name="Submissions S."/>
        </authorList>
    </citation>
    <scope>NUCLEOTIDE SEQUENCE [LARGE SCALE GENOMIC DNA]</scope>
    <source>
        <strain evidence="4">DSM 45843</strain>
    </source>
</reference>
<gene>
    <name evidence="3" type="ORF">SAMN05660199_03230</name>
</gene>
<dbReference type="PRINTS" id="PR00080">
    <property type="entry name" value="SDRFAMILY"/>
</dbReference>
<keyword evidence="2" id="KW-0560">Oxidoreductase</keyword>
<dbReference type="FunFam" id="3.40.50.720:FF:000084">
    <property type="entry name" value="Short-chain dehydrogenase reductase"/>
    <property type="match status" value="1"/>
</dbReference>
<dbReference type="InterPro" id="IPR036291">
    <property type="entry name" value="NAD(P)-bd_dom_sf"/>
</dbReference>
<sequence>MTGPLVGRVVLVTGGAQGLGRAYAQRIVADGGTVVVADLDAEKGAAVVADLVGAGGAATFVPLDVGDPAAVTSFAETVASQFGAVHGLVNNAAIFSTITMRPFWEIPTEEWDRLMAVNLRGPWLVTSALLPVLREGARTGHGASIVNVGSDAVWLGRPGYLHYIASKGGVAGMTHAMAHELGGDSIRVNSLSPGPTYTEVPRTTVSPEQRTAMQAAQALHRDAEPADMVGVVAFLLSDDSRWVTGQTVSVNGGVLHR</sequence>
<dbReference type="InterPro" id="IPR002347">
    <property type="entry name" value="SDR_fam"/>
</dbReference>
<dbReference type="CDD" id="cd05233">
    <property type="entry name" value="SDR_c"/>
    <property type="match status" value="1"/>
</dbReference>
<accession>A0A1H0Q613</accession>
<dbReference type="Pfam" id="PF13561">
    <property type="entry name" value="adh_short_C2"/>
    <property type="match status" value="1"/>
</dbReference>
<dbReference type="PANTHER" id="PTHR42760">
    <property type="entry name" value="SHORT-CHAIN DEHYDROGENASES/REDUCTASES FAMILY MEMBER"/>
    <property type="match status" value="1"/>
</dbReference>
<dbReference type="RefSeq" id="WP_091247053.1">
    <property type="nucleotide sequence ID" value="NZ_FNIR01000010.1"/>
</dbReference>
<dbReference type="Gene3D" id="3.40.50.720">
    <property type="entry name" value="NAD(P)-binding Rossmann-like Domain"/>
    <property type="match status" value="1"/>
</dbReference>
<name>A0A1H0Q613_9ACTN</name>
<dbReference type="EMBL" id="FNIR01000010">
    <property type="protein sequence ID" value="SDP12857.1"/>
    <property type="molecule type" value="Genomic_DNA"/>
</dbReference>
<organism evidence="3 4">
    <name type="scientific">Klenkia soli</name>
    <dbReference type="NCBI Taxonomy" id="1052260"/>
    <lineage>
        <taxon>Bacteria</taxon>
        <taxon>Bacillati</taxon>
        <taxon>Actinomycetota</taxon>
        <taxon>Actinomycetes</taxon>
        <taxon>Geodermatophilales</taxon>
        <taxon>Geodermatophilaceae</taxon>
        <taxon>Klenkia</taxon>
    </lineage>
</organism>
<dbReference type="PRINTS" id="PR00081">
    <property type="entry name" value="GDHRDH"/>
</dbReference>
<evidence type="ECO:0000313" key="4">
    <source>
        <dbReference type="Proteomes" id="UP000199088"/>
    </source>
</evidence>
<comment type="similarity">
    <text evidence="1">Belongs to the short-chain dehydrogenases/reductases (SDR) family.</text>
</comment>
<evidence type="ECO:0000256" key="2">
    <source>
        <dbReference type="ARBA" id="ARBA00023002"/>
    </source>
</evidence>